<gene>
    <name evidence="2" type="ordered locus">DGo_PA0114</name>
</gene>
<dbReference type="HOGENOM" id="CLU_2116994_0_0_0"/>
<feature type="region of interest" description="Disordered" evidence="1">
    <location>
        <begin position="68"/>
        <end position="114"/>
    </location>
</feature>
<sequence>MRKGQPLTGRVQPQAGGTGQDADAVIRPDRIPVAQAFGVVPHPVRIDEPRPGILHDFLHGPVHMPGYAGHHKIGRRTQPLGGPVFPHEGVVAPDPTGGHQHGLGIQGKVTHDDP</sequence>
<dbReference type="KEGG" id="dgo:DGo_PA0114"/>
<protein>
    <submittedName>
        <fullName evidence="2">Uncharacterized protein</fullName>
    </submittedName>
</protein>
<reference evidence="2 3" key="1">
    <citation type="journal article" date="2012" name="PLoS ONE">
        <title>Genome sequence and transcriptome analysis of the radioresistant bacterium Deinococcus gobiensis: insights into the extreme environmental adaptations.</title>
        <authorList>
            <person name="Yuan M."/>
            <person name="Chen M."/>
            <person name="Zhang W."/>
            <person name="Lu W."/>
            <person name="Wang J."/>
            <person name="Yang M."/>
            <person name="Zhao P."/>
            <person name="Tang R."/>
            <person name="Li X."/>
            <person name="Hao Y."/>
            <person name="Zhou Z."/>
            <person name="Zhan Y."/>
            <person name="Yu H."/>
            <person name="Teng C."/>
            <person name="Yan Y."/>
            <person name="Ping S."/>
            <person name="Wang Y."/>
            <person name="Lin M."/>
        </authorList>
    </citation>
    <scope>NUCLEOTIDE SEQUENCE [LARGE SCALE GENOMIC DNA]</scope>
    <source>
        <strain evidence="3">DSM 21396 / JCM 16679 / CGMCC 1.7299 / I-0</strain>
        <plasmid evidence="2">P1</plasmid>
    </source>
</reference>
<dbReference type="AlphaFoldDB" id="H8H0Y1"/>
<keyword evidence="3" id="KW-1185">Reference proteome</keyword>
<proteinExistence type="predicted"/>
<organism evidence="2 3">
    <name type="scientific">Deinococcus gobiensis (strain DSM 21396 / JCM 16679 / CGMCC 1.7299 / I-0)</name>
    <dbReference type="NCBI Taxonomy" id="745776"/>
    <lineage>
        <taxon>Bacteria</taxon>
        <taxon>Thermotogati</taxon>
        <taxon>Deinococcota</taxon>
        <taxon>Deinococci</taxon>
        <taxon>Deinococcales</taxon>
        <taxon>Deinococcaceae</taxon>
        <taxon>Deinococcus</taxon>
    </lineage>
</organism>
<evidence type="ECO:0000256" key="1">
    <source>
        <dbReference type="SAM" id="MobiDB-lite"/>
    </source>
</evidence>
<name>H8H0Y1_DEIGI</name>
<keyword evidence="2" id="KW-0614">Plasmid</keyword>
<dbReference type="EMBL" id="CP002192">
    <property type="protein sequence ID" value="AFD27000.1"/>
    <property type="molecule type" value="Genomic_DNA"/>
</dbReference>
<accession>H8H0Y1</accession>
<evidence type="ECO:0000313" key="3">
    <source>
        <dbReference type="Proteomes" id="UP000007575"/>
    </source>
</evidence>
<dbReference type="Proteomes" id="UP000007575">
    <property type="component" value="Plasmid P1"/>
</dbReference>
<evidence type="ECO:0000313" key="2">
    <source>
        <dbReference type="EMBL" id="AFD27000.1"/>
    </source>
</evidence>
<feature type="region of interest" description="Disordered" evidence="1">
    <location>
        <begin position="1"/>
        <end position="23"/>
    </location>
</feature>
<geneLocation type="plasmid" evidence="2 3">
    <name>P1</name>
</geneLocation>